<accession>A0A384J859</accession>
<dbReference type="PANTHER" id="PTHR36206:SF4">
    <property type="entry name" value="HYPOTHETICAL CONSERVED PROTEIN (EUROFUNG)-RELATED"/>
    <property type="match status" value="1"/>
</dbReference>
<evidence type="ECO:0000256" key="4">
    <source>
        <dbReference type="ARBA" id="ARBA00023125"/>
    </source>
</evidence>
<dbReference type="Pfam" id="PF00172">
    <property type="entry name" value="Zn_clus"/>
    <property type="match status" value="1"/>
</dbReference>
<dbReference type="OrthoDB" id="3172332at2759"/>
<dbReference type="Gene3D" id="4.10.240.10">
    <property type="entry name" value="Zn(2)-C6 fungal-type DNA-binding domain"/>
    <property type="match status" value="1"/>
</dbReference>
<dbReference type="PANTHER" id="PTHR36206">
    <property type="entry name" value="ASPERCRYPTIN BIOSYNTHESIS CLUSTER-SPECIFIC TRANSCRIPTION REGULATOR ATNN-RELATED"/>
    <property type="match status" value="1"/>
</dbReference>
<dbReference type="KEGG" id="bfu:BCIN_01g10960"/>
<dbReference type="VEuPathDB" id="FungiDB:Bcin01g10960"/>
<dbReference type="RefSeq" id="XP_024546717.1">
    <property type="nucleotide sequence ID" value="XM_024690947.1"/>
</dbReference>
<dbReference type="InterPro" id="IPR052360">
    <property type="entry name" value="Transcr_Regulatory_Proteins"/>
</dbReference>
<feature type="region of interest" description="Disordered" evidence="7">
    <location>
        <begin position="389"/>
        <end position="439"/>
    </location>
</feature>
<evidence type="ECO:0000256" key="2">
    <source>
        <dbReference type="ARBA" id="ARBA00022833"/>
    </source>
</evidence>
<dbReference type="EMBL" id="CP009805">
    <property type="protein sequence ID" value="ATZ46514.1"/>
    <property type="molecule type" value="Genomic_DNA"/>
</dbReference>
<evidence type="ECO:0000256" key="1">
    <source>
        <dbReference type="ARBA" id="ARBA00022723"/>
    </source>
</evidence>
<evidence type="ECO:0000256" key="7">
    <source>
        <dbReference type="SAM" id="MobiDB-lite"/>
    </source>
</evidence>
<name>A0A384J859_BOTFB</name>
<dbReference type="InterPro" id="IPR036864">
    <property type="entry name" value="Zn2-C6_fun-type_DNA-bd_sf"/>
</dbReference>
<dbReference type="SUPFAM" id="SSF57701">
    <property type="entry name" value="Zn2/Cys6 DNA-binding domain"/>
    <property type="match status" value="1"/>
</dbReference>
<feature type="domain" description="Zn(2)-C6 fungal-type" evidence="8">
    <location>
        <begin position="64"/>
        <end position="93"/>
    </location>
</feature>
<proteinExistence type="predicted"/>
<reference evidence="9 10" key="2">
    <citation type="journal article" date="2012" name="Eukaryot. Cell">
        <title>Genome update of Botrytis cinerea strains B05.10 and T4.</title>
        <authorList>
            <person name="Staats M."/>
            <person name="van Kan J.A."/>
        </authorList>
    </citation>
    <scope>NUCLEOTIDE SEQUENCE [LARGE SCALE GENOMIC DNA]</scope>
    <source>
        <strain evidence="9 10">B05.10</strain>
    </source>
</reference>
<dbReference type="Proteomes" id="UP000001798">
    <property type="component" value="Chromosome 1"/>
</dbReference>
<protein>
    <recommendedName>
        <fullName evidence="8">Zn(2)-C6 fungal-type domain-containing protein</fullName>
    </recommendedName>
</protein>
<evidence type="ECO:0000256" key="3">
    <source>
        <dbReference type="ARBA" id="ARBA00023015"/>
    </source>
</evidence>
<evidence type="ECO:0000256" key="5">
    <source>
        <dbReference type="ARBA" id="ARBA00023163"/>
    </source>
</evidence>
<dbReference type="InterPro" id="IPR001138">
    <property type="entry name" value="Zn2Cys6_DnaBD"/>
</dbReference>
<evidence type="ECO:0000313" key="10">
    <source>
        <dbReference type="Proteomes" id="UP000001798"/>
    </source>
</evidence>
<dbReference type="PROSITE" id="PS50048">
    <property type="entry name" value="ZN2_CY6_FUNGAL_2"/>
    <property type="match status" value="1"/>
</dbReference>
<dbReference type="SMART" id="SM00066">
    <property type="entry name" value="GAL4"/>
    <property type="match status" value="1"/>
</dbReference>
<dbReference type="GO" id="GO:0008270">
    <property type="term" value="F:zinc ion binding"/>
    <property type="evidence" value="ECO:0007669"/>
    <property type="project" value="InterPro"/>
</dbReference>
<dbReference type="AlphaFoldDB" id="A0A384J859"/>
<keyword evidence="5" id="KW-0804">Transcription</keyword>
<evidence type="ECO:0000256" key="6">
    <source>
        <dbReference type="ARBA" id="ARBA00023242"/>
    </source>
</evidence>
<dbReference type="CDD" id="cd00067">
    <property type="entry name" value="GAL4"/>
    <property type="match status" value="1"/>
</dbReference>
<keyword evidence="2" id="KW-0862">Zinc</keyword>
<keyword evidence="3" id="KW-0805">Transcription regulation</keyword>
<evidence type="ECO:0000259" key="8">
    <source>
        <dbReference type="PROSITE" id="PS50048"/>
    </source>
</evidence>
<dbReference type="GO" id="GO:0003677">
    <property type="term" value="F:DNA binding"/>
    <property type="evidence" value="ECO:0007669"/>
    <property type="project" value="UniProtKB-KW"/>
</dbReference>
<feature type="compositionally biased region" description="Polar residues" evidence="7">
    <location>
        <begin position="423"/>
        <end position="435"/>
    </location>
</feature>
<gene>
    <name evidence="9" type="ORF">BCIN_01g10960</name>
</gene>
<dbReference type="PROSITE" id="PS00463">
    <property type="entry name" value="ZN2_CY6_FUNGAL_1"/>
    <property type="match status" value="1"/>
</dbReference>
<organism evidence="9 10">
    <name type="scientific">Botryotinia fuckeliana (strain B05.10)</name>
    <name type="common">Noble rot fungus</name>
    <name type="synonym">Botrytis cinerea</name>
    <dbReference type="NCBI Taxonomy" id="332648"/>
    <lineage>
        <taxon>Eukaryota</taxon>
        <taxon>Fungi</taxon>
        <taxon>Dikarya</taxon>
        <taxon>Ascomycota</taxon>
        <taxon>Pezizomycotina</taxon>
        <taxon>Leotiomycetes</taxon>
        <taxon>Helotiales</taxon>
        <taxon>Sclerotiniaceae</taxon>
        <taxon>Botrytis</taxon>
    </lineage>
</organism>
<dbReference type="GO" id="GO:0000981">
    <property type="term" value="F:DNA-binding transcription factor activity, RNA polymerase II-specific"/>
    <property type="evidence" value="ECO:0007669"/>
    <property type="project" value="InterPro"/>
</dbReference>
<sequence>MTTTNKYIQPDVRFPRSDDKIHATVRSSEVLPFRRMSAVEKSKNPTLQKREIKFRARLPKVKTGCQNCKIRRIKCDEKLPGCSRCFKFGILCSGYPKQPEKIKPNSRQIVPILPKGAISGIAQGSIIELYLGPRFTEELESRYFKHFCENVAAGLAGPLQTSVWSEIIPQVCEIEPYIAHGLVALGAFSKYSKEMTRGGESSDTKKHFEYALREYGKSLRGMQKAIDGNVSRSPRTALIACMLVFCIESLQGHQASASIHATNGIMMLHDYYQASAAGTEFAKENVIGPELRRAFTDLDLQVLHFLDIRPPAHHVIIKEQLNRYHLHGAHIPTFQNIKDSYEYLQMIMRRNLHFIDIARKLLLKADFQEQSTVFSPKDWEGAADLRQNNNPWTQLEPRSSQSPPPASRCTHSSGKMHGEDESTATSQESLNSSDSGIEDDSADPCMDYVAAAHFPPEILQERDIYLADLMHWEKASESILQECLASPHHSQEFRTAALLKTHAAASAIRLHGTFFIDEIQYDQLTHYFQTIITYCTYLHPYYSTSSYHTNLGILMPLFEVGTHCRARILRDQAIAMSFVSKEYREGVWDSYVGGFICKWIRDLEEPWRDEKGHIPADRRAKIAGLNVVVEKRRAQMFCSQRIGLGRESVTKDIIVTW</sequence>
<keyword evidence="1" id="KW-0479">Metal-binding</keyword>
<dbReference type="GeneID" id="5437006"/>
<keyword evidence="6" id="KW-0539">Nucleus</keyword>
<keyword evidence="10" id="KW-1185">Reference proteome</keyword>
<reference evidence="9 10" key="3">
    <citation type="journal article" date="2017" name="Mol. Plant Pathol.">
        <title>A gapless genome sequence of the fungus Botrytis cinerea.</title>
        <authorList>
            <person name="Van Kan J.A."/>
            <person name="Stassen J.H."/>
            <person name="Mosbach A."/>
            <person name="Van Der Lee T.A."/>
            <person name="Faino L."/>
            <person name="Farmer A.D."/>
            <person name="Papasotiriou D.G."/>
            <person name="Zhou S."/>
            <person name="Seidl M.F."/>
            <person name="Cottam E."/>
            <person name="Edel D."/>
            <person name="Hahn M."/>
            <person name="Schwartz D.C."/>
            <person name="Dietrich R.A."/>
            <person name="Widdison S."/>
            <person name="Scalliet G."/>
        </authorList>
    </citation>
    <scope>NUCLEOTIDE SEQUENCE [LARGE SCALE GENOMIC DNA]</scope>
    <source>
        <strain evidence="9 10">B05.10</strain>
    </source>
</reference>
<keyword evidence="4" id="KW-0238">DNA-binding</keyword>
<reference evidence="9 10" key="1">
    <citation type="journal article" date="2011" name="PLoS Genet.">
        <title>Genomic analysis of the necrotrophic fungal pathogens Sclerotinia sclerotiorum and Botrytis cinerea.</title>
        <authorList>
            <person name="Amselem J."/>
            <person name="Cuomo C.A."/>
            <person name="van Kan J.A."/>
            <person name="Viaud M."/>
            <person name="Benito E.P."/>
            <person name="Couloux A."/>
            <person name="Coutinho P.M."/>
            <person name="de Vries R.P."/>
            <person name="Dyer P.S."/>
            <person name="Fillinger S."/>
            <person name="Fournier E."/>
            <person name="Gout L."/>
            <person name="Hahn M."/>
            <person name="Kohn L."/>
            <person name="Lapalu N."/>
            <person name="Plummer K.M."/>
            <person name="Pradier J.M."/>
            <person name="Quevillon E."/>
            <person name="Sharon A."/>
            <person name="Simon A."/>
            <person name="ten Have A."/>
            <person name="Tudzynski B."/>
            <person name="Tudzynski P."/>
            <person name="Wincker P."/>
            <person name="Andrew M."/>
            <person name="Anthouard V."/>
            <person name="Beever R.E."/>
            <person name="Beffa R."/>
            <person name="Benoit I."/>
            <person name="Bouzid O."/>
            <person name="Brault B."/>
            <person name="Chen Z."/>
            <person name="Choquer M."/>
            <person name="Collemare J."/>
            <person name="Cotton P."/>
            <person name="Danchin E.G."/>
            <person name="Da Silva C."/>
            <person name="Gautier A."/>
            <person name="Giraud C."/>
            <person name="Giraud T."/>
            <person name="Gonzalez C."/>
            <person name="Grossetete S."/>
            <person name="Guldener U."/>
            <person name="Henrissat B."/>
            <person name="Howlett B.J."/>
            <person name="Kodira C."/>
            <person name="Kretschmer M."/>
            <person name="Lappartient A."/>
            <person name="Leroch M."/>
            <person name="Levis C."/>
            <person name="Mauceli E."/>
            <person name="Neuveglise C."/>
            <person name="Oeser B."/>
            <person name="Pearson M."/>
            <person name="Poulain J."/>
            <person name="Poussereau N."/>
            <person name="Quesneville H."/>
            <person name="Rascle C."/>
            <person name="Schumacher J."/>
            <person name="Segurens B."/>
            <person name="Sexton A."/>
            <person name="Silva E."/>
            <person name="Sirven C."/>
            <person name="Soanes D.M."/>
            <person name="Talbot N.J."/>
            <person name="Templeton M."/>
            <person name="Yandava C."/>
            <person name="Yarden O."/>
            <person name="Zeng Q."/>
            <person name="Rollins J.A."/>
            <person name="Lebrun M.H."/>
            <person name="Dickman M."/>
        </authorList>
    </citation>
    <scope>NUCLEOTIDE SEQUENCE [LARGE SCALE GENOMIC DNA]</scope>
    <source>
        <strain evidence="9 10">B05.10</strain>
    </source>
</reference>
<evidence type="ECO:0000313" key="9">
    <source>
        <dbReference type="EMBL" id="ATZ46514.1"/>
    </source>
</evidence>